<dbReference type="InParanoid" id="A0A7J8GKZ6"/>
<dbReference type="AlphaFoldDB" id="A0A7J8GKZ6"/>
<organism evidence="2 3">
    <name type="scientific">Molossus molossus</name>
    <name type="common">Pallas' mastiff bat</name>
    <name type="synonym">Vespertilio molossus</name>
    <dbReference type="NCBI Taxonomy" id="27622"/>
    <lineage>
        <taxon>Eukaryota</taxon>
        <taxon>Metazoa</taxon>
        <taxon>Chordata</taxon>
        <taxon>Craniata</taxon>
        <taxon>Vertebrata</taxon>
        <taxon>Euteleostomi</taxon>
        <taxon>Mammalia</taxon>
        <taxon>Eutheria</taxon>
        <taxon>Laurasiatheria</taxon>
        <taxon>Chiroptera</taxon>
        <taxon>Yangochiroptera</taxon>
        <taxon>Molossidae</taxon>
        <taxon>Molossus</taxon>
    </lineage>
</organism>
<dbReference type="Proteomes" id="UP000550707">
    <property type="component" value="Unassembled WGS sequence"/>
</dbReference>
<protein>
    <submittedName>
        <fullName evidence="2">Uncharacterized protein</fullName>
    </submittedName>
</protein>
<feature type="compositionally biased region" description="Basic residues" evidence="1">
    <location>
        <begin position="45"/>
        <end position="55"/>
    </location>
</feature>
<comment type="caution">
    <text evidence="2">The sequence shown here is derived from an EMBL/GenBank/DDBJ whole genome shotgun (WGS) entry which is preliminary data.</text>
</comment>
<evidence type="ECO:0000313" key="3">
    <source>
        <dbReference type="Proteomes" id="UP000550707"/>
    </source>
</evidence>
<proteinExistence type="predicted"/>
<evidence type="ECO:0000313" key="2">
    <source>
        <dbReference type="EMBL" id="KAF6460636.1"/>
    </source>
</evidence>
<name>A0A7J8GKZ6_MOLMO</name>
<feature type="region of interest" description="Disordered" evidence="1">
    <location>
        <begin position="28"/>
        <end position="74"/>
    </location>
</feature>
<evidence type="ECO:0000256" key="1">
    <source>
        <dbReference type="SAM" id="MobiDB-lite"/>
    </source>
</evidence>
<keyword evidence="3" id="KW-1185">Reference proteome</keyword>
<dbReference type="EMBL" id="JACASF010000009">
    <property type="protein sequence ID" value="KAF6460636.1"/>
    <property type="molecule type" value="Genomic_DNA"/>
</dbReference>
<accession>A0A7J8GKZ6</accession>
<sequence length="148" mass="15849">MSATGVPCAGAGRRRGKVGCGVTLTGQRRRLGSDSDVPGQADLRHPRHSCHHLPHPRLSAQWPPSAPTRVSRHTARASRELRLRLISARVGGSAHAPASLPAAPCFGFLSGGPDCLLGVKYPCWSTCDSVASRNRLSPFSKNESYFRV</sequence>
<gene>
    <name evidence="2" type="ORF">HJG59_011539</name>
</gene>
<reference evidence="2 3" key="1">
    <citation type="journal article" date="2020" name="Nature">
        <title>Six reference-quality genomes reveal evolution of bat adaptations.</title>
        <authorList>
            <person name="Jebb D."/>
            <person name="Huang Z."/>
            <person name="Pippel M."/>
            <person name="Hughes G.M."/>
            <person name="Lavrichenko K."/>
            <person name="Devanna P."/>
            <person name="Winkler S."/>
            <person name="Jermiin L.S."/>
            <person name="Skirmuntt E.C."/>
            <person name="Katzourakis A."/>
            <person name="Burkitt-Gray L."/>
            <person name="Ray D.A."/>
            <person name="Sullivan K.A.M."/>
            <person name="Roscito J.G."/>
            <person name="Kirilenko B.M."/>
            <person name="Davalos L.M."/>
            <person name="Corthals A.P."/>
            <person name="Power M.L."/>
            <person name="Jones G."/>
            <person name="Ransome R.D."/>
            <person name="Dechmann D.K.N."/>
            <person name="Locatelli A.G."/>
            <person name="Puechmaille S.J."/>
            <person name="Fedrigo O."/>
            <person name="Jarvis E.D."/>
            <person name="Hiller M."/>
            <person name="Vernes S.C."/>
            <person name="Myers E.W."/>
            <person name="Teeling E.C."/>
        </authorList>
    </citation>
    <scope>NUCLEOTIDE SEQUENCE [LARGE SCALE GENOMIC DNA]</scope>
    <source>
        <strain evidence="2">MMolMol1</strain>
        <tissue evidence="2">Muscle</tissue>
    </source>
</reference>